<comment type="caution">
    <text evidence="3">The sequence shown here is derived from an EMBL/GenBank/DDBJ whole genome shotgun (WGS) entry which is preliminary data.</text>
</comment>
<dbReference type="Gene3D" id="3.40.50.720">
    <property type="entry name" value="NAD(P)-binding Rossmann-like Domain"/>
    <property type="match status" value="1"/>
</dbReference>
<dbReference type="Pfam" id="PF10728">
    <property type="entry name" value="DUF2520"/>
    <property type="match status" value="1"/>
</dbReference>
<feature type="domain" description="DUF2520" evidence="2">
    <location>
        <begin position="129"/>
        <end position="254"/>
    </location>
</feature>
<proteinExistence type="predicted"/>
<evidence type="ECO:0000259" key="1">
    <source>
        <dbReference type="Pfam" id="PF01408"/>
    </source>
</evidence>
<evidence type="ECO:0000313" key="3">
    <source>
        <dbReference type="EMBL" id="KPK64581.1"/>
    </source>
</evidence>
<evidence type="ECO:0000259" key="2">
    <source>
        <dbReference type="Pfam" id="PF10728"/>
    </source>
</evidence>
<evidence type="ECO:0000313" key="4">
    <source>
        <dbReference type="Proteomes" id="UP000051373"/>
    </source>
</evidence>
<organism evidence="3 4">
    <name type="scientific">candidate division WOR_3 bacterium SM23_42</name>
    <dbReference type="NCBI Taxonomy" id="1703779"/>
    <lineage>
        <taxon>Bacteria</taxon>
        <taxon>Bacteria division WOR-3</taxon>
    </lineage>
</organism>
<dbReference type="SUPFAM" id="SSF48179">
    <property type="entry name" value="6-phosphogluconate dehydrogenase C-terminal domain-like"/>
    <property type="match status" value="1"/>
</dbReference>
<dbReference type="GO" id="GO:0000166">
    <property type="term" value="F:nucleotide binding"/>
    <property type="evidence" value="ECO:0007669"/>
    <property type="project" value="InterPro"/>
</dbReference>
<dbReference type="Gene3D" id="1.10.1040.20">
    <property type="entry name" value="ProC-like, C-terminal domain"/>
    <property type="match status" value="1"/>
</dbReference>
<dbReference type="InterPro" id="IPR036291">
    <property type="entry name" value="NAD(P)-bd_dom_sf"/>
</dbReference>
<sequence>MRVGLIGCGRVGVTLLYRLRNNNQVIGVYDIHKQKEKDAAKVLGITNNPSYKELIRKSNALFLGTPDHAILAAYKKAKPYIKGKKYVFHFSGLLPAQVLPEKKNLYRASTHPFATFPKITVPPHRKYIMSIQGDAAAVRCARKIFGPKYFTLKNIKKEQKVLYHLIGVFSSNLLVGLISSIYELAEKLNWEEKDMDHLVFPIIEETFNNIKKHSLKNALSGPLQRGDVAVIKTHLRALRKDKTLSEIYKALSRALLEYVMNDKANTQVKKILR</sequence>
<dbReference type="AlphaFoldDB" id="A0A0S8FV71"/>
<dbReference type="PANTHER" id="PTHR40459:SF1">
    <property type="entry name" value="CONSERVED HYPOTHETICAL ALANINE AND LEUCINE RICH PROTEIN"/>
    <property type="match status" value="1"/>
</dbReference>
<gene>
    <name evidence="3" type="ORF">AMJ83_02460</name>
</gene>
<dbReference type="InterPro" id="IPR000683">
    <property type="entry name" value="Gfo/Idh/MocA-like_OxRdtase_N"/>
</dbReference>
<protein>
    <recommendedName>
        <fullName evidence="5">DUF2520 domain-containing protein</fullName>
    </recommendedName>
</protein>
<dbReference type="STRING" id="1703779.AMJ83_02460"/>
<dbReference type="InterPro" id="IPR008927">
    <property type="entry name" value="6-PGluconate_DH-like_C_sf"/>
</dbReference>
<evidence type="ECO:0008006" key="5">
    <source>
        <dbReference type="Google" id="ProtNLM"/>
    </source>
</evidence>
<dbReference type="InterPro" id="IPR037108">
    <property type="entry name" value="TM1727-like_C_sf"/>
</dbReference>
<feature type="domain" description="Gfo/Idh/MocA-like oxidoreductase N-terminal" evidence="1">
    <location>
        <begin position="1"/>
        <end position="68"/>
    </location>
</feature>
<reference evidence="3 4" key="1">
    <citation type="journal article" date="2015" name="Microbiome">
        <title>Genomic resolution of linkages in carbon, nitrogen, and sulfur cycling among widespread estuary sediment bacteria.</title>
        <authorList>
            <person name="Baker B.J."/>
            <person name="Lazar C.S."/>
            <person name="Teske A.P."/>
            <person name="Dick G.J."/>
        </authorList>
    </citation>
    <scope>NUCLEOTIDE SEQUENCE [LARGE SCALE GENOMIC DNA]</scope>
    <source>
        <strain evidence="3">SM23_42</strain>
    </source>
</reference>
<dbReference type="InterPro" id="IPR018931">
    <property type="entry name" value="DUF2520"/>
</dbReference>
<dbReference type="EMBL" id="LJUJ01000002">
    <property type="protein sequence ID" value="KPK64581.1"/>
    <property type="molecule type" value="Genomic_DNA"/>
</dbReference>
<dbReference type="Pfam" id="PF01408">
    <property type="entry name" value="GFO_IDH_MocA"/>
    <property type="match status" value="1"/>
</dbReference>
<dbReference type="SUPFAM" id="SSF51735">
    <property type="entry name" value="NAD(P)-binding Rossmann-fold domains"/>
    <property type="match status" value="1"/>
</dbReference>
<accession>A0A0S8FV71</accession>
<name>A0A0S8FV71_UNCW3</name>
<dbReference type="Proteomes" id="UP000051373">
    <property type="component" value="Unassembled WGS sequence"/>
</dbReference>
<dbReference type="PANTHER" id="PTHR40459">
    <property type="entry name" value="CONSERVED HYPOTHETICAL ALANINE AND LEUCINE RICH PROTEIN"/>
    <property type="match status" value="1"/>
</dbReference>